<feature type="region of interest" description="Disordered" evidence="1">
    <location>
        <begin position="1"/>
        <end position="64"/>
    </location>
</feature>
<gene>
    <name evidence="2" type="ORF">CGLO_02428</name>
</gene>
<evidence type="ECO:0000256" key="1">
    <source>
        <dbReference type="SAM" id="MobiDB-lite"/>
    </source>
</evidence>
<proteinExistence type="predicted"/>
<name>T0KP12_COLGC</name>
<dbReference type="HOGENOM" id="CLU_1959392_0_0_1"/>
<dbReference type="STRING" id="1237896.T0KP12"/>
<evidence type="ECO:0000313" key="2">
    <source>
        <dbReference type="EMBL" id="EQB57442.1"/>
    </source>
</evidence>
<comment type="caution">
    <text evidence="2">The sequence shown here is derived from an EMBL/GenBank/DDBJ whole genome shotgun (WGS) entry which is preliminary data.</text>
</comment>
<feature type="compositionally biased region" description="Pro residues" evidence="1">
    <location>
        <begin position="13"/>
        <end position="23"/>
    </location>
</feature>
<protein>
    <submittedName>
        <fullName evidence="2">Uncharacterized protein</fullName>
    </submittedName>
</protein>
<dbReference type="AlphaFoldDB" id="T0KP12"/>
<feature type="compositionally biased region" description="Low complexity" evidence="1">
    <location>
        <begin position="26"/>
        <end position="56"/>
    </location>
</feature>
<evidence type="ECO:0000313" key="3">
    <source>
        <dbReference type="Proteomes" id="UP000015530"/>
    </source>
</evidence>
<dbReference type="OrthoDB" id="9944568at2759"/>
<reference evidence="3" key="1">
    <citation type="journal article" date="2013" name="Mol. Plant Microbe Interact.">
        <title>Global aspects of pacC regulation of pathogenicity genes in Colletotrichum gloeosporioides as revealed by transcriptome analysis.</title>
        <authorList>
            <person name="Alkan N."/>
            <person name="Meng X."/>
            <person name="Friedlander G."/>
            <person name="Reuveni E."/>
            <person name="Sukno S."/>
            <person name="Sherman A."/>
            <person name="Thon M."/>
            <person name="Fluhr R."/>
            <person name="Prusky D."/>
        </authorList>
    </citation>
    <scope>NUCLEOTIDE SEQUENCE [LARGE SCALE GENOMIC DNA]</scope>
    <source>
        <strain evidence="3">Cg-14</strain>
    </source>
</reference>
<accession>T0KP12</accession>
<organism evidence="2 3">
    <name type="scientific">Colletotrichum gloeosporioides (strain Cg-14)</name>
    <name type="common">Anthracnose fungus</name>
    <name type="synonym">Glomerella cingulata</name>
    <dbReference type="NCBI Taxonomy" id="1237896"/>
    <lineage>
        <taxon>Eukaryota</taxon>
        <taxon>Fungi</taxon>
        <taxon>Dikarya</taxon>
        <taxon>Ascomycota</taxon>
        <taxon>Pezizomycotina</taxon>
        <taxon>Sordariomycetes</taxon>
        <taxon>Hypocreomycetidae</taxon>
        <taxon>Glomerellales</taxon>
        <taxon>Glomerellaceae</taxon>
        <taxon>Colletotrichum</taxon>
        <taxon>Colletotrichum gloeosporioides species complex</taxon>
    </lineage>
</organism>
<dbReference type="EMBL" id="AMYD01000496">
    <property type="protein sequence ID" value="EQB57442.1"/>
    <property type="molecule type" value="Genomic_DNA"/>
</dbReference>
<sequence length="128" mass="13782">MSRNELQQHPHPHPQPPPPPPSTSLPTTTAEASTCSAYSSTSPATPPTTWASSSPPIWHGTGSGRFPANPGIGLFIAATFMLSAWPLCWRAVESAPPGLDLERVKTEAIQMSLEFKHTKVLNQRLMGD</sequence>
<dbReference type="Proteomes" id="UP000015530">
    <property type="component" value="Unassembled WGS sequence"/>
</dbReference>